<dbReference type="PATRIC" id="fig|1161918.5.peg.986"/>
<evidence type="ECO:0000256" key="1">
    <source>
        <dbReference type="SAM" id="Coils"/>
    </source>
</evidence>
<keyword evidence="1" id="KW-0175">Coiled coil</keyword>
<sequence>MEEKYTMLHIDAHNFQNTKDSLKELLDKNKEEIELSKVPFKGGLFNLFNHNVTGEELNNLISQLQNYIISSNNIHKGFIEEIIQIYNAFEYLDKDYIAAIIATIKSIEEVSKKEQQDRKDIKNIIYQLEQSVRVLKKFKEDINKLNHINDIDKLWEITKNNSNTLDSHSNKLEDVKNNNENLKKSIQDLQKFKEDINKLNHINDIDKLWEITENNGNTLDSHSDKFSDLYKQIDICYKKIKIFYFIVAGSLSITAVHFILNILGVI</sequence>
<dbReference type="OrthoDB" id="1496309at2"/>
<keyword evidence="2" id="KW-0472">Membrane</keyword>
<feature type="transmembrane region" description="Helical" evidence="2">
    <location>
        <begin position="242"/>
        <end position="263"/>
    </location>
</feature>
<keyword evidence="2" id="KW-0812">Transmembrane</keyword>
<protein>
    <submittedName>
        <fullName evidence="3">Uncharacterized protein</fullName>
    </submittedName>
</protein>
<dbReference type="Proteomes" id="UP000003759">
    <property type="component" value="Chromosome"/>
</dbReference>
<reference evidence="3 4" key="1">
    <citation type="journal article" date="2012" name="BMC Genomics">
        <title>Comparative genomics of Brachyspira pilosicoli strains: genome rearrangements, reductions and correlation of genetic compliment with phenotypic diversity.</title>
        <authorList>
            <person name="Mappley L.J."/>
            <person name="Black M.L."/>
            <person name="Abuoun M."/>
            <person name="Darby A.C."/>
            <person name="Woodward M.J."/>
            <person name="Parkhill J."/>
            <person name="Turner A.K."/>
            <person name="Bellgard M.I."/>
            <person name="La T."/>
            <person name="Phillips N.D."/>
            <person name="La Ragione R.M."/>
            <person name="Hampson D.J."/>
        </authorList>
    </citation>
    <scope>NUCLEOTIDE SEQUENCE [LARGE SCALE GENOMIC DNA]</scope>
    <source>
        <strain evidence="3">WesB</strain>
    </source>
</reference>
<proteinExistence type="predicted"/>
<evidence type="ECO:0000313" key="4">
    <source>
        <dbReference type="Proteomes" id="UP000003759"/>
    </source>
</evidence>
<dbReference type="HOGENOM" id="CLU_075497_0_0_12"/>
<name>K0JG55_BRAPL</name>
<dbReference type="RefSeq" id="WP_014932226.1">
    <property type="nucleotide sequence ID" value="NC_018604.1"/>
</dbReference>
<gene>
    <name evidence="3" type="ORF">WESB_0247</name>
</gene>
<organism evidence="3 4">
    <name type="scientific">Brachyspira pilosicoli WesB</name>
    <dbReference type="NCBI Taxonomy" id="1161918"/>
    <lineage>
        <taxon>Bacteria</taxon>
        <taxon>Pseudomonadati</taxon>
        <taxon>Spirochaetota</taxon>
        <taxon>Spirochaetia</taxon>
        <taxon>Brachyspirales</taxon>
        <taxon>Brachyspiraceae</taxon>
        <taxon>Brachyspira</taxon>
    </lineage>
</organism>
<keyword evidence="2" id="KW-1133">Transmembrane helix</keyword>
<dbReference type="AlphaFoldDB" id="K0JG55"/>
<evidence type="ECO:0000256" key="2">
    <source>
        <dbReference type="SAM" id="Phobius"/>
    </source>
</evidence>
<dbReference type="EMBL" id="HE793032">
    <property type="protein sequence ID" value="CCG55719.1"/>
    <property type="molecule type" value="Genomic_DNA"/>
</dbReference>
<feature type="coiled-coil region" evidence="1">
    <location>
        <begin position="165"/>
        <end position="202"/>
    </location>
</feature>
<accession>K0JG55</accession>
<evidence type="ECO:0000313" key="3">
    <source>
        <dbReference type="EMBL" id="CCG55719.1"/>
    </source>
</evidence>
<dbReference type="KEGG" id="bpw:WESB_0247"/>